<accession>A0A9P7BLX8</accession>
<protein>
    <recommendedName>
        <fullName evidence="1">Mos1 transposase HTH domain-containing protein</fullName>
    </recommendedName>
</protein>
<dbReference type="Pfam" id="PF01359">
    <property type="entry name" value="Transposase_1"/>
    <property type="match status" value="1"/>
</dbReference>
<dbReference type="GO" id="GO:0003697">
    <property type="term" value="F:single-stranded DNA binding"/>
    <property type="evidence" value="ECO:0007669"/>
    <property type="project" value="TreeGrafter"/>
</dbReference>
<dbReference type="InterPro" id="IPR041426">
    <property type="entry name" value="Mos1_HTH"/>
</dbReference>
<keyword evidence="3" id="KW-1185">Reference proteome</keyword>
<feature type="domain" description="Mos1 transposase HTH" evidence="1">
    <location>
        <begin position="6"/>
        <end position="56"/>
    </location>
</feature>
<evidence type="ECO:0000313" key="2">
    <source>
        <dbReference type="EMBL" id="KAG1301214.1"/>
    </source>
</evidence>
<dbReference type="InterPro" id="IPR036397">
    <property type="entry name" value="RNaseH_sf"/>
</dbReference>
<dbReference type="GO" id="GO:0006303">
    <property type="term" value="P:double-strand break repair via nonhomologous end joining"/>
    <property type="evidence" value="ECO:0007669"/>
    <property type="project" value="TreeGrafter"/>
</dbReference>
<comment type="caution">
    <text evidence="2">The sequence shown here is derived from an EMBL/GenBank/DDBJ whole genome shotgun (WGS) entry which is preliminary data.</text>
</comment>
<dbReference type="GO" id="GO:0015074">
    <property type="term" value="P:DNA integration"/>
    <property type="evidence" value="ECO:0007669"/>
    <property type="project" value="TreeGrafter"/>
</dbReference>
<dbReference type="GO" id="GO:0044547">
    <property type="term" value="F:DNA topoisomerase binding"/>
    <property type="evidence" value="ECO:0007669"/>
    <property type="project" value="TreeGrafter"/>
</dbReference>
<reference evidence="2" key="1">
    <citation type="journal article" date="2020" name="Microb. Genom.">
        <title>Genetic diversity of clinical and environmental Mucorales isolates obtained from an investigation of mucormycosis cases among solid organ transplant recipients.</title>
        <authorList>
            <person name="Nguyen M.H."/>
            <person name="Kaul D."/>
            <person name="Muto C."/>
            <person name="Cheng S.J."/>
            <person name="Richter R.A."/>
            <person name="Bruno V.M."/>
            <person name="Liu G."/>
            <person name="Beyhan S."/>
            <person name="Sundermann A.J."/>
            <person name="Mounaud S."/>
            <person name="Pasculle A.W."/>
            <person name="Nierman W.C."/>
            <person name="Driscoll E."/>
            <person name="Cumbie R."/>
            <person name="Clancy C.J."/>
            <person name="Dupont C.L."/>
        </authorList>
    </citation>
    <scope>NUCLEOTIDE SEQUENCE</scope>
    <source>
        <strain evidence="2">GL11</strain>
    </source>
</reference>
<dbReference type="Proteomes" id="UP000716291">
    <property type="component" value="Unassembled WGS sequence"/>
</dbReference>
<dbReference type="AlphaFoldDB" id="A0A9P7BLX8"/>
<dbReference type="GO" id="GO:0042800">
    <property type="term" value="F:histone H3K4 methyltransferase activity"/>
    <property type="evidence" value="ECO:0007669"/>
    <property type="project" value="TreeGrafter"/>
</dbReference>
<dbReference type="EMBL" id="JAANQT010003279">
    <property type="protein sequence ID" value="KAG1301214.1"/>
    <property type="molecule type" value="Genomic_DNA"/>
</dbReference>
<dbReference type="GO" id="GO:0000793">
    <property type="term" value="C:condensed chromosome"/>
    <property type="evidence" value="ECO:0007669"/>
    <property type="project" value="TreeGrafter"/>
</dbReference>
<name>A0A9P7BLX8_RHIOR</name>
<organism evidence="2 3">
    <name type="scientific">Rhizopus oryzae</name>
    <name type="common">Mucormycosis agent</name>
    <name type="synonym">Rhizopus arrhizus var. delemar</name>
    <dbReference type="NCBI Taxonomy" id="64495"/>
    <lineage>
        <taxon>Eukaryota</taxon>
        <taxon>Fungi</taxon>
        <taxon>Fungi incertae sedis</taxon>
        <taxon>Mucoromycota</taxon>
        <taxon>Mucoromycotina</taxon>
        <taxon>Mucoromycetes</taxon>
        <taxon>Mucorales</taxon>
        <taxon>Mucorineae</taxon>
        <taxon>Rhizopodaceae</taxon>
        <taxon>Rhizopus</taxon>
    </lineage>
</organism>
<dbReference type="GO" id="GO:0031297">
    <property type="term" value="P:replication fork processing"/>
    <property type="evidence" value="ECO:0007669"/>
    <property type="project" value="TreeGrafter"/>
</dbReference>
<dbReference type="Gene3D" id="3.30.420.10">
    <property type="entry name" value="Ribonuclease H-like superfamily/Ribonuclease H"/>
    <property type="match status" value="1"/>
</dbReference>
<dbReference type="InterPro" id="IPR052709">
    <property type="entry name" value="Transposase-MT_Hybrid"/>
</dbReference>
<dbReference type="Gene3D" id="1.10.10.1450">
    <property type="match status" value="1"/>
</dbReference>
<dbReference type="Pfam" id="PF17906">
    <property type="entry name" value="HTH_48"/>
    <property type="match status" value="1"/>
</dbReference>
<evidence type="ECO:0000313" key="3">
    <source>
        <dbReference type="Proteomes" id="UP000716291"/>
    </source>
</evidence>
<dbReference type="GO" id="GO:0035861">
    <property type="term" value="C:site of double-strand break"/>
    <property type="evidence" value="ECO:0007669"/>
    <property type="project" value="TreeGrafter"/>
</dbReference>
<dbReference type="PANTHER" id="PTHR46060">
    <property type="entry name" value="MARINER MOS1 TRANSPOSASE-LIKE PROTEIN"/>
    <property type="match status" value="1"/>
</dbReference>
<dbReference type="GO" id="GO:0000729">
    <property type="term" value="P:DNA double-strand break processing"/>
    <property type="evidence" value="ECO:0007669"/>
    <property type="project" value="TreeGrafter"/>
</dbReference>
<dbReference type="PANTHER" id="PTHR46060:SF2">
    <property type="entry name" value="HISTONE-LYSINE N-METHYLTRANSFERASE SETMAR"/>
    <property type="match status" value="1"/>
</dbReference>
<dbReference type="GO" id="GO:0003690">
    <property type="term" value="F:double-stranded DNA binding"/>
    <property type="evidence" value="ECO:0007669"/>
    <property type="project" value="TreeGrafter"/>
</dbReference>
<sequence>MTTISKEARRMLFLYEFKLNNKTATKVAKDVNVAFGEGTTTDRAVQDWFKKFRVGDFDVDDKSRSGRQRKIDENEFKAAVEEDPRQSLRELGDRFGISTSNASVYMRRIGKVHKLEKWVPHALTEAQEVNRMSLCISHLLRLRNVDFLDRIVICDEKRMLYDNRKRDREWIDKGSEPDTIPKKDLFPKKLMLTVWWNCSGIIHYSFLNNNETINGEK</sequence>
<dbReference type="GO" id="GO:0044774">
    <property type="term" value="P:mitotic DNA integrity checkpoint signaling"/>
    <property type="evidence" value="ECO:0007669"/>
    <property type="project" value="TreeGrafter"/>
</dbReference>
<dbReference type="OrthoDB" id="616263at2759"/>
<dbReference type="GO" id="GO:0000014">
    <property type="term" value="F:single-stranded DNA endodeoxyribonuclease activity"/>
    <property type="evidence" value="ECO:0007669"/>
    <property type="project" value="TreeGrafter"/>
</dbReference>
<evidence type="ECO:0000259" key="1">
    <source>
        <dbReference type="Pfam" id="PF17906"/>
    </source>
</evidence>
<proteinExistence type="predicted"/>
<dbReference type="InterPro" id="IPR001888">
    <property type="entry name" value="Transposase_1"/>
</dbReference>
<dbReference type="GO" id="GO:0046975">
    <property type="term" value="F:histone H3K36 methyltransferase activity"/>
    <property type="evidence" value="ECO:0007669"/>
    <property type="project" value="TreeGrafter"/>
</dbReference>
<dbReference type="GO" id="GO:0005634">
    <property type="term" value="C:nucleus"/>
    <property type="evidence" value="ECO:0007669"/>
    <property type="project" value="TreeGrafter"/>
</dbReference>
<gene>
    <name evidence="2" type="ORF">G6F64_012002</name>
</gene>